<dbReference type="InterPro" id="IPR001846">
    <property type="entry name" value="VWF_type-D"/>
</dbReference>
<dbReference type="PROSITE" id="PS50026">
    <property type="entry name" value="EGF_3"/>
    <property type="match status" value="2"/>
</dbReference>
<evidence type="ECO:0000256" key="5">
    <source>
        <dbReference type="ARBA" id="ARBA00022692"/>
    </source>
</evidence>
<dbReference type="InterPro" id="IPR026823">
    <property type="entry name" value="cEGF"/>
</dbReference>
<dbReference type="PROSITE" id="PS50092">
    <property type="entry name" value="TSP1"/>
    <property type="match status" value="5"/>
</dbReference>
<dbReference type="SMART" id="SM00216">
    <property type="entry name" value="VWD"/>
    <property type="match status" value="1"/>
</dbReference>
<dbReference type="PROSITE" id="PS01186">
    <property type="entry name" value="EGF_2"/>
    <property type="match status" value="2"/>
</dbReference>
<dbReference type="FunFam" id="2.20.100.10:FF:000007">
    <property type="entry name" value="Thrombospondin 1"/>
    <property type="match status" value="2"/>
</dbReference>
<dbReference type="InterPro" id="IPR000884">
    <property type="entry name" value="TSP1_rpt"/>
</dbReference>
<feature type="domain" description="EGF-like" evidence="16">
    <location>
        <begin position="1617"/>
        <end position="1657"/>
    </location>
</feature>
<dbReference type="FunFam" id="2.10.25.10:FF:000037">
    <property type="entry name" value="Signal peptide, CUB domain and EGF-like domain-containing 2"/>
    <property type="match status" value="1"/>
</dbReference>
<evidence type="ECO:0000256" key="3">
    <source>
        <dbReference type="ARBA" id="ARBA00022525"/>
    </source>
</evidence>
<dbReference type="InterPro" id="IPR035940">
    <property type="entry name" value="CAP_sf"/>
</dbReference>
<dbReference type="GO" id="GO:0005509">
    <property type="term" value="F:calcium ion binding"/>
    <property type="evidence" value="ECO:0007669"/>
    <property type="project" value="InterPro"/>
</dbReference>
<dbReference type="SMART" id="SM00209">
    <property type="entry name" value="TSP1"/>
    <property type="match status" value="5"/>
</dbReference>
<dbReference type="SUPFAM" id="SSF55797">
    <property type="entry name" value="PR-1-like"/>
    <property type="match status" value="1"/>
</dbReference>
<keyword evidence="9 15" id="KW-1133">Transmembrane helix</keyword>
<dbReference type="InterPro" id="IPR034113">
    <property type="entry name" value="SCP_GAPR1-like"/>
</dbReference>
<evidence type="ECO:0000313" key="20">
    <source>
        <dbReference type="EMBL" id="RMX36694.1"/>
    </source>
</evidence>
<dbReference type="SMART" id="SM00198">
    <property type="entry name" value="SCP"/>
    <property type="match status" value="1"/>
</dbReference>
<proteinExistence type="predicted"/>
<dbReference type="GO" id="GO:0016020">
    <property type="term" value="C:membrane"/>
    <property type="evidence" value="ECO:0007669"/>
    <property type="project" value="UniProtKB-SubCell"/>
</dbReference>
<evidence type="ECO:0000256" key="9">
    <source>
        <dbReference type="ARBA" id="ARBA00022989"/>
    </source>
</evidence>
<keyword evidence="21" id="KW-1185">Reference proteome</keyword>
<keyword evidence="4 13" id="KW-0245">EGF-like domain</keyword>
<dbReference type="CDD" id="cd00054">
    <property type="entry name" value="EGF_CA"/>
    <property type="match status" value="3"/>
</dbReference>
<dbReference type="SMART" id="SM00179">
    <property type="entry name" value="EGF_CA"/>
    <property type="match status" value="5"/>
</dbReference>
<dbReference type="InterPro" id="IPR000152">
    <property type="entry name" value="EGF-type_Asp/Asn_hydroxyl_site"/>
</dbReference>
<dbReference type="InterPro" id="IPR014044">
    <property type="entry name" value="CAP_dom"/>
</dbReference>
<dbReference type="InterPro" id="IPR001283">
    <property type="entry name" value="CRISP-related"/>
</dbReference>
<keyword evidence="11" id="KW-1015">Disulfide bond</keyword>
<evidence type="ECO:0000259" key="18">
    <source>
        <dbReference type="PROSITE" id="PS51220"/>
    </source>
</evidence>
<dbReference type="FunFam" id="2.10.25.10:FF:000014">
    <property type="entry name" value="Latent-transforming growth factor beta-binding protein 3"/>
    <property type="match status" value="1"/>
</dbReference>
<dbReference type="SUPFAM" id="SSF82895">
    <property type="entry name" value="TSP-1 type 1 repeat"/>
    <property type="match status" value="5"/>
</dbReference>
<keyword evidence="10 15" id="KW-0472">Membrane</keyword>
<dbReference type="InterPro" id="IPR036383">
    <property type="entry name" value="TSP1_rpt_sf"/>
</dbReference>
<gene>
    <name evidence="20" type="ORF">pdam_00015837</name>
</gene>
<dbReference type="InterPro" id="IPR003886">
    <property type="entry name" value="NIDO_dom"/>
</dbReference>
<dbReference type="GO" id="GO:0005576">
    <property type="term" value="C:extracellular region"/>
    <property type="evidence" value="ECO:0007669"/>
    <property type="project" value="UniProtKB-SubCell"/>
</dbReference>
<keyword evidence="8" id="KW-0106">Calcium</keyword>
<dbReference type="Proteomes" id="UP000275408">
    <property type="component" value="Unassembled WGS sequence"/>
</dbReference>
<dbReference type="FunFam" id="2.20.100.10:FF:000002">
    <property type="entry name" value="Unc-5 netrin receptor C"/>
    <property type="match status" value="1"/>
</dbReference>
<dbReference type="Pfam" id="PF23263">
    <property type="entry name" value="C8-3_MUC4"/>
    <property type="match status" value="1"/>
</dbReference>
<dbReference type="SUPFAM" id="SSF57184">
    <property type="entry name" value="Growth factor receptor domain"/>
    <property type="match status" value="1"/>
</dbReference>
<comment type="subcellular location">
    <subcellularLocation>
        <location evidence="1">Membrane</location>
        <topology evidence="1">Single-pass membrane protein</topology>
    </subcellularLocation>
    <subcellularLocation>
        <location evidence="2">Secreted</location>
    </subcellularLocation>
</comment>
<evidence type="ECO:0000313" key="21">
    <source>
        <dbReference type="Proteomes" id="UP000275408"/>
    </source>
</evidence>
<dbReference type="Gene3D" id="2.10.25.10">
    <property type="entry name" value="Laminin"/>
    <property type="match status" value="6"/>
</dbReference>
<evidence type="ECO:0000256" key="2">
    <source>
        <dbReference type="ARBA" id="ARBA00004613"/>
    </source>
</evidence>
<evidence type="ECO:0000256" key="13">
    <source>
        <dbReference type="PROSITE-ProRule" id="PRU00076"/>
    </source>
</evidence>
<dbReference type="Pfam" id="PF00090">
    <property type="entry name" value="TSP_1"/>
    <property type="match status" value="5"/>
</dbReference>
<dbReference type="PROSITE" id="PS51233">
    <property type="entry name" value="VWFD"/>
    <property type="match status" value="1"/>
</dbReference>
<feature type="domain" description="EGF-like" evidence="16">
    <location>
        <begin position="1494"/>
        <end position="1534"/>
    </location>
</feature>
<feature type="domain" description="NIDO" evidence="18">
    <location>
        <begin position="746"/>
        <end position="904"/>
    </location>
</feature>
<feature type="compositionally biased region" description="Low complexity" evidence="14">
    <location>
        <begin position="169"/>
        <end position="189"/>
    </location>
</feature>
<evidence type="ECO:0000256" key="10">
    <source>
        <dbReference type="ARBA" id="ARBA00023136"/>
    </source>
</evidence>
<dbReference type="PROSITE" id="PS50856">
    <property type="entry name" value="AMOP"/>
    <property type="match status" value="1"/>
</dbReference>
<feature type="non-terminal residue" evidence="20">
    <location>
        <position position="1"/>
    </location>
</feature>
<evidence type="ECO:0000259" key="19">
    <source>
        <dbReference type="PROSITE" id="PS51233"/>
    </source>
</evidence>
<keyword evidence="6" id="KW-0732">Signal</keyword>
<comment type="caution">
    <text evidence="13">Lacks conserved residue(s) required for the propagation of feature annotation.</text>
</comment>
<dbReference type="PROSITE" id="PS51220">
    <property type="entry name" value="NIDO"/>
    <property type="match status" value="1"/>
</dbReference>
<dbReference type="OrthoDB" id="5976206at2759"/>
<evidence type="ECO:0000256" key="6">
    <source>
        <dbReference type="ARBA" id="ARBA00022729"/>
    </source>
</evidence>
<dbReference type="Pfam" id="PF00094">
    <property type="entry name" value="VWD"/>
    <property type="match status" value="1"/>
</dbReference>
<keyword evidence="12" id="KW-0325">Glycoprotein</keyword>
<evidence type="ECO:0000259" key="17">
    <source>
        <dbReference type="PROSITE" id="PS50856"/>
    </source>
</evidence>
<comment type="caution">
    <text evidence="20">The sequence shown here is derived from an EMBL/GenBank/DDBJ whole genome shotgun (WGS) entry which is preliminary data.</text>
</comment>
<dbReference type="EMBL" id="RCHS01004254">
    <property type="protein sequence ID" value="RMX36694.1"/>
    <property type="molecule type" value="Genomic_DNA"/>
</dbReference>
<evidence type="ECO:0000256" key="15">
    <source>
        <dbReference type="SAM" id="Phobius"/>
    </source>
</evidence>
<evidence type="ECO:0000256" key="8">
    <source>
        <dbReference type="ARBA" id="ARBA00022837"/>
    </source>
</evidence>
<dbReference type="PANTHER" id="PTHR13802:SF52">
    <property type="entry name" value="MUCIN-4"/>
    <property type="match status" value="1"/>
</dbReference>
<dbReference type="SMART" id="SM00181">
    <property type="entry name" value="EGF"/>
    <property type="match status" value="6"/>
</dbReference>
<dbReference type="Pfam" id="PF12662">
    <property type="entry name" value="cEGF"/>
    <property type="match status" value="2"/>
</dbReference>
<evidence type="ECO:0008006" key="22">
    <source>
        <dbReference type="Google" id="ProtNLM"/>
    </source>
</evidence>
<feature type="domain" description="VWFD" evidence="19">
    <location>
        <begin position="1044"/>
        <end position="1238"/>
    </location>
</feature>
<dbReference type="SMART" id="SM00539">
    <property type="entry name" value="NIDO"/>
    <property type="match status" value="1"/>
</dbReference>
<evidence type="ECO:0000256" key="14">
    <source>
        <dbReference type="SAM" id="MobiDB-lite"/>
    </source>
</evidence>
<keyword evidence="5 15" id="KW-0812">Transmembrane</keyword>
<dbReference type="Pfam" id="PF00188">
    <property type="entry name" value="CAP"/>
    <property type="match status" value="1"/>
</dbReference>
<keyword evidence="7" id="KW-0677">Repeat</keyword>
<dbReference type="PROSITE" id="PS00022">
    <property type="entry name" value="EGF_1"/>
    <property type="match status" value="1"/>
</dbReference>
<organism evidence="20 21">
    <name type="scientific">Pocillopora damicornis</name>
    <name type="common">Cauliflower coral</name>
    <name type="synonym">Millepora damicornis</name>
    <dbReference type="NCBI Taxonomy" id="46731"/>
    <lineage>
        <taxon>Eukaryota</taxon>
        <taxon>Metazoa</taxon>
        <taxon>Cnidaria</taxon>
        <taxon>Anthozoa</taxon>
        <taxon>Hexacorallia</taxon>
        <taxon>Scleractinia</taxon>
        <taxon>Astrocoeniina</taxon>
        <taxon>Pocilloporidae</taxon>
        <taxon>Pocillopora</taxon>
    </lineage>
</organism>
<dbReference type="PRINTS" id="PR00837">
    <property type="entry name" value="V5TPXLIKE"/>
</dbReference>
<dbReference type="FunFam" id="2.20.100.10:FF:000001">
    <property type="entry name" value="semaphorin-5A isoform X1"/>
    <property type="match status" value="2"/>
</dbReference>
<feature type="transmembrane region" description="Helical" evidence="15">
    <location>
        <begin position="1833"/>
        <end position="1855"/>
    </location>
</feature>
<feature type="domain" description="AMOP" evidence="17">
    <location>
        <begin position="906"/>
        <end position="1044"/>
    </location>
</feature>
<dbReference type="GO" id="GO:0007160">
    <property type="term" value="P:cell-matrix adhesion"/>
    <property type="evidence" value="ECO:0007669"/>
    <property type="project" value="InterPro"/>
</dbReference>
<accession>A0A3M6T5Z0</accession>
<dbReference type="InterPro" id="IPR000742">
    <property type="entry name" value="EGF"/>
</dbReference>
<sequence length="1896" mass="209995">LSFFEQDCLDTHNNFRLLHAAVGPLTWNTELAEGARNWSQFLLQNRSLLHEVDVLDSKNLGENLGFVFTAPSQPICSNSRQTSCVLCSQIVTEWYNEITNYNFDTGAPINSSEPWLHFTQLIWRSTSELGMAVASGDGYHYFVARYSPRGNTRGRFTRNVPRLRPTEPPTTTALPSTTTGNPNSTSGNTEGNRNCTNPPPINGGQDCQGLSNETLACNLGASPVPLPTTPACSLPNRRTPNQEEINNTISIVILNVTLQEWCRREDEFRLLLANFVTDFCNAQMGICANRSLPSDVDLINILPGFPVVNSPLELRFYVRLKAGVNQHVTIDREVLYAIFENFAQNISEVLGVEFTADGNFTNWGPWGQCSTSCGPGTQIRFRNCTNPPPINNGQDCEGPRNETRPCNLTSCPVNGNFSEWENWSACSLTCGRGVQIRYRSCTDPPPSHGGRDCIGSRMETRECELTFCVVDGNFTEWSPWTSCSLTCGNGTQSRYRNCTNPPPQNGGRDCEGPRNETRDCFDGPCPVDGNFTEWGDWGRCSKTCGNGTQIRVRNCTNPSPAYGGQDCIGPRNESRECYEVPCPVDGNYTEWTIWGPCNETCGNGSQTRYRSCINPPPSNGGRDCVGPSNETRDCFIEPCPPRLYPYGSLVGDTKLPSFNLFRSYCQQVNIPGQGLPFFVKQHNKVAICRNGLLRFITRTVISWPERFPGIRASGSNRFQRYFILAPFWSSISHHPFQISDTSQASQLFYQIYSKNILGDVSSNHAREIFDRVNKDVQKYQTSPSIPNFNASWVLKVTWERLYPSTYPTVNLTNTFQLVLATDGQHSFTLYNYAENGIQWASSTGSRFFSQNQSGLPVMGYNAGDQGNLRFFNIPGSGTVEADMVDERLGNTNQRGVWFFRLDVNPVLDLPAKKCYTWIQQQANIQVPAVRPCPCTLDQAVADKNFYVDYNQKIAGRSNLTTCAYSVPSPTSRWAQQCCYTEIPGSGYVLTIGPTEGGTPFLIGIPGLPIITDLEAHGYCCDASLCARYYELRPSDTCSRYSSRREALIWGDPHFVTLDNKIYTFNGLGEYTMITIDNVGFELQARTKKTSGRGLGTVFSAAAAKEANTAVVEGRINSQGDLEVFAAGNQQNIQAISEFGTLIQDSNITLIRGTSDSVSAVFPSGISITFSQVSDALATTFNGPVRFVNRTKGLLGTWNDDPSDDFTTPYGTVLSADATPQQIHYDFGLKWQINASQSLFSYQAHESPATFIDLSYVPMFIDNITWTNDSFRRQAENVCGNNTLCLFDAAVTVNCSFGMSTKKLEENNILVNNRLETFPPQIEGPQVINATLNETVELNITARHNISDSFVFTVKFFPDMEVVSNTSLGLVVRWRPTSVKKVEPVFIVTDSSNSSSELRPLIRLCPCQNGGNCVEDDDVQRQLDSGVRFIVLSCACPAGLTGKFCESDVDACVEFNDPCFPGVVCTNVPLSIDKNGYTCGPCPSGYHGDGAYCIDNDECVDQVSRCSQSCINIPGSYVCKCYPGYTLDKDGVSCNDINECMEANDCMQRCTNYPGGRNCSCFEGFQIDQADNTACIPMASCNVSKAGCQQVCVEEQGQPKCSCHKGYQLKEDNQTCTDIDECSTNRHRCSQNCHNNAGSYTCSCDAGYNLDSDYMTCSEIYPTTGEPLFTESPATKPSTTDRVPEDASNNAVVMTIRNTDISEWEDGISQLFEDIVAQVVVEYCQENENENCLHSKLSKRSITTGILATTVHVLKHYPQQEQADLVIAFYVILHSKNQESYLMTQAALLQALKTSSARLSARINKEVYNIRAFDADEASPPARESRIIASHMKWIIIGGASLAAIVFVIIGSVVACRRRRASRQLNKRERKSEFILQQWAGSHEDTVFGLPNQVTEL</sequence>
<dbReference type="InterPro" id="IPR051495">
    <property type="entry name" value="Epithelial_Barrier/Signaling"/>
</dbReference>
<evidence type="ECO:0000256" key="1">
    <source>
        <dbReference type="ARBA" id="ARBA00004167"/>
    </source>
</evidence>
<dbReference type="Pfam" id="PF06119">
    <property type="entry name" value="NIDO"/>
    <property type="match status" value="1"/>
</dbReference>
<evidence type="ECO:0000256" key="11">
    <source>
        <dbReference type="ARBA" id="ARBA00023157"/>
    </source>
</evidence>
<dbReference type="InterPro" id="IPR005533">
    <property type="entry name" value="AMOP_dom"/>
</dbReference>
<reference evidence="20 21" key="1">
    <citation type="journal article" date="2018" name="Sci. Rep.">
        <title>Comparative analysis of the Pocillopora damicornis genome highlights role of immune system in coral evolution.</title>
        <authorList>
            <person name="Cunning R."/>
            <person name="Bay R.A."/>
            <person name="Gillette P."/>
            <person name="Baker A.C."/>
            <person name="Traylor-Knowles N."/>
        </authorList>
    </citation>
    <scope>NUCLEOTIDE SEQUENCE [LARGE SCALE GENOMIC DNA]</scope>
    <source>
        <strain evidence="20">RSMAS</strain>
        <tissue evidence="20">Whole animal</tissue>
    </source>
</reference>
<evidence type="ECO:0000256" key="4">
    <source>
        <dbReference type="ARBA" id="ARBA00022536"/>
    </source>
</evidence>
<evidence type="ECO:0000256" key="12">
    <source>
        <dbReference type="ARBA" id="ARBA00023180"/>
    </source>
</evidence>
<dbReference type="InterPro" id="IPR009030">
    <property type="entry name" value="Growth_fac_rcpt_cys_sf"/>
</dbReference>
<evidence type="ECO:0000259" key="16">
    <source>
        <dbReference type="PROSITE" id="PS50026"/>
    </source>
</evidence>
<dbReference type="PROSITE" id="PS00010">
    <property type="entry name" value="ASX_HYDROXYL"/>
    <property type="match status" value="2"/>
</dbReference>
<dbReference type="SMART" id="SM00723">
    <property type="entry name" value="AMOP"/>
    <property type="match status" value="1"/>
</dbReference>
<protein>
    <recommendedName>
        <fullName evidence="22">Mucin-like protein</fullName>
    </recommendedName>
</protein>
<dbReference type="PROSITE" id="PS01187">
    <property type="entry name" value="EGF_CA"/>
    <property type="match status" value="1"/>
</dbReference>
<dbReference type="InterPro" id="IPR018097">
    <property type="entry name" value="EGF_Ca-bd_CS"/>
</dbReference>
<evidence type="ECO:0000256" key="7">
    <source>
        <dbReference type="ARBA" id="ARBA00022737"/>
    </source>
</evidence>
<keyword evidence="3" id="KW-0964">Secreted</keyword>
<dbReference type="Gene3D" id="3.40.33.10">
    <property type="entry name" value="CAP"/>
    <property type="match status" value="1"/>
</dbReference>
<dbReference type="Gene3D" id="2.20.100.10">
    <property type="entry name" value="Thrombospondin type-1 (TSP1) repeat"/>
    <property type="match status" value="5"/>
</dbReference>
<name>A0A3M6T5Z0_POCDA</name>
<dbReference type="PANTHER" id="PTHR13802">
    <property type="entry name" value="MUCIN 4-RELATED"/>
    <property type="match status" value="1"/>
</dbReference>
<dbReference type="CDD" id="cd05382">
    <property type="entry name" value="CAP_GAPR1-like"/>
    <property type="match status" value="1"/>
</dbReference>
<feature type="non-terminal residue" evidence="20">
    <location>
        <position position="1896"/>
    </location>
</feature>
<dbReference type="InterPro" id="IPR001881">
    <property type="entry name" value="EGF-like_Ca-bd_dom"/>
</dbReference>
<dbReference type="SUPFAM" id="SSF57196">
    <property type="entry name" value="EGF/Laminin"/>
    <property type="match status" value="1"/>
</dbReference>
<feature type="region of interest" description="Disordered" evidence="14">
    <location>
        <begin position="153"/>
        <end position="207"/>
    </location>
</feature>
<dbReference type="InterPro" id="IPR056619">
    <property type="entry name" value="C8-3_MUC4"/>
</dbReference>